<evidence type="ECO:0000313" key="3">
    <source>
        <dbReference type="Proteomes" id="UP000324907"/>
    </source>
</evidence>
<comment type="caution">
    <text evidence="2">The sequence shown here is derived from an EMBL/GenBank/DDBJ whole genome shotgun (WGS) entry which is preliminary data.</text>
</comment>
<name>A0A5A8DTT1_CAFRO</name>
<dbReference type="Proteomes" id="UP000324907">
    <property type="component" value="Unassembled WGS sequence"/>
</dbReference>
<dbReference type="EMBL" id="VLTL01000035">
    <property type="protein sequence ID" value="KAA0167260.1"/>
    <property type="molecule type" value="Genomic_DNA"/>
</dbReference>
<accession>A0A5A8DTT1</accession>
<reference evidence="2 3" key="1">
    <citation type="submission" date="2019-07" db="EMBL/GenBank/DDBJ databases">
        <title>Genomes of Cafeteria roenbergensis.</title>
        <authorList>
            <person name="Fischer M.G."/>
            <person name="Hackl T."/>
            <person name="Roman M."/>
        </authorList>
    </citation>
    <scope>NUCLEOTIDE SEQUENCE [LARGE SCALE GENOMIC DNA]</scope>
    <source>
        <strain evidence="2 3">RCC970-E3</strain>
    </source>
</reference>
<dbReference type="AlphaFoldDB" id="A0A5A8DTT1"/>
<evidence type="ECO:0000313" key="2">
    <source>
        <dbReference type="EMBL" id="KAA0167260.1"/>
    </source>
</evidence>
<sequence length="725" mass="77323">MKSDCVLKMSNAFQDLTSSSAGKVVSCYALALSRFGQQIFPGALGLECMKVLSAPQKVADQQVKAMEGFLKSRLEQIISRVDMIISTVVGFADSFVKGLITMALSAAPFGPPTSPAQAARLATERVRLARDAKLALGLANQSYWAIKMERFASKVGFNLKDVVDGKGYVGAIQDMATMRSLHAAWLAARNFVAFARDELGKAEDSHDTALGHREPDGGGCLPLRCPLPGGPFAELGNRIAKLADTINDGLQMASVPDPPLPGLDADVPNFDLSFSLPPLPTKPSMDFGANTELEAASRAVAKTESQLKRLGSADALRDSISAKRALLDQSKAKVAQARAAISDVMRASHRSTKERQKAVAWAKADMSRAAILADEQELQLLDAGLSLKEHARLERVLARQSAALDACKVSLKLAEREDFVVAKLSATIAKTVAIPDDTDCFGTMVLVSKASSSRSGPEPAGTPSASEDKTACGFMSAICPRAATAPHASSADPDDARDDVDSVVWAAPRDSGLRSIPGSSPQEKPKGKFDIGDRVDAATARGWVAGRVSGQLPWSDGQVKLYSVVLDTGKLLESEAESRLRWHLEQKCSPSHVGMTFPPGLHIGGQVNPAAATAFGTANQMYSPDPVNMPFQASVGLYFIPKPWLEQASGDTCSCPCPVPGHSRLDLQDCIDLAKQQQEERDLDGADRRAGAKEMDMMSLYYAAKGNFDAAMLVFEPIPPPIVTE</sequence>
<proteinExistence type="predicted"/>
<organism evidence="2 3">
    <name type="scientific">Cafeteria roenbergensis</name>
    <name type="common">Marine flagellate</name>
    <dbReference type="NCBI Taxonomy" id="33653"/>
    <lineage>
        <taxon>Eukaryota</taxon>
        <taxon>Sar</taxon>
        <taxon>Stramenopiles</taxon>
        <taxon>Bigyra</taxon>
        <taxon>Opalozoa</taxon>
        <taxon>Bicosoecida</taxon>
        <taxon>Cafeteriaceae</taxon>
        <taxon>Cafeteria</taxon>
    </lineage>
</organism>
<protein>
    <submittedName>
        <fullName evidence="2">Uncharacterized protein</fullName>
    </submittedName>
</protein>
<feature type="region of interest" description="Disordered" evidence="1">
    <location>
        <begin position="510"/>
        <end position="531"/>
    </location>
</feature>
<evidence type="ECO:0000256" key="1">
    <source>
        <dbReference type="SAM" id="MobiDB-lite"/>
    </source>
</evidence>
<gene>
    <name evidence="2" type="ORF">FNF28_02909</name>
</gene>